<evidence type="ECO:0000313" key="2">
    <source>
        <dbReference type="EMBL" id="AJE86450.1"/>
    </source>
</evidence>
<dbReference type="KEGG" id="sals:SLNWT_6074"/>
<evidence type="ECO:0000256" key="1">
    <source>
        <dbReference type="SAM" id="MobiDB-lite"/>
    </source>
</evidence>
<organism evidence="2 3">
    <name type="scientific">Streptomyces albus (strain ATCC 21838 / DSM 41398 / FERM P-419 / JCM 4703 / NBRC 107858)</name>
    <dbReference type="NCBI Taxonomy" id="1081613"/>
    <lineage>
        <taxon>Bacteria</taxon>
        <taxon>Bacillati</taxon>
        <taxon>Actinomycetota</taxon>
        <taxon>Actinomycetes</taxon>
        <taxon>Kitasatosporales</taxon>
        <taxon>Streptomycetaceae</taxon>
        <taxon>Streptomyces</taxon>
    </lineage>
</organism>
<protein>
    <submittedName>
        <fullName evidence="2">Uncharacterized protein</fullName>
    </submittedName>
</protein>
<gene>
    <name evidence="2" type="ORF">SLNWT_6074</name>
</gene>
<sequence>MMPPSRGARVGEHREELFQAPAPDRKPGLVKTAHEGVAV</sequence>
<name>A0A0B5F4D2_STRA4</name>
<feature type="compositionally biased region" description="Basic and acidic residues" evidence="1">
    <location>
        <begin position="9"/>
        <end position="27"/>
    </location>
</feature>
<feature type="region of interest" description="Disordered" evidence="1">
    <location>
        <begin position="1"/>
        <end position="39"/>
    </location>
</feature>
<dbReference type="Proteomes" id="UP000031523">
    <property type="component" value="Chromosome"/>
</dbReference>
<accession>A0A0B5F4D2</accession>
<proteinExistence type="predicted"/>
<dbReference type="EMBL" id="CP010519">
    <property type="protein sequence ID" value="AJE86450.1"/>
    <property type="molecule type" value="Genomic_DNA"/>
</dbReference>
<evidence type="ECO:0000313" key="3">
    <source>
        <dbReference type="Proteomes" id="UP000031523"/>
    </source>
</evidence>
<reference evidence="2 3" key="1">
    <citation type="submission" date="2015-01" db="EMBL/GenBank/DDBJ databases">
        <title>Enhanced salinomycin production by adjusting the supply of polyketide extender units in Streptomyce albus DSM 41398.</title>
        <authorList>
            <person name="Lu C."/>
        </authorList>
    </citation>
    <scope>NUCLEOTIDE SEQUENCE [LARGE SCALE GENOMIC DNA]</scope>
    <source>
        <strain evidence="3">ATCC 21838 / DSM 41398 / FERM P-419 / JCM 4703 / NBRC 107858</strain>
    </source>
</reference>
<dbReference type="AlphaFoldDB" id="A0A0B5F4D2"/>
<keyword evidence="3" id="KW-1185">Reference proteome</keyword>